<dbReference type="PANTHER" id="PTHR30203">
    <property type="entry name" value="OUTER MEMBRANE CATION EFFLUX PROTEIN"/>
    <property type="match status" value="1"/>
</dbReference>
<accession>A0AA48H616</accession>
<dbReference type="AlphaFoldDB" id="A0AA48H616"/>
<comment type="similarity">
    <text evidence="1 2">Belongs to the outer membrane factor (OMF) (TC 1.B.17) family.</text>
</comment>
<keyword evidence="2" id="KW-0564">Palmitate</keyword>
<protein>
    <submittedName>
        <fullName evidence="3">RND transporter</fullName>
    </submittedName>
</protein>
<dbReference type="NCBIfam" id="TIGR01845">
    <property type="entry name" value="outer_NodT"/>
    <property type="match status" value="1"/>
</dbReference>
<name>A0AA48H616_9RHOB</name>
<dbReference type="SUPFAM" id="SSF56954">
    <property type="entry name" value="Outer membrane efflux proteins (OEP)"/>
    <property type="match status" value="1"/>
</dbReference>
<reference evidence="3 4" key="1">
    <citation type="submission" date="2023-01" db="EMBL/GenBank/DDBJ databases">
        <title>Complete genome sequence of Roseicyclus marinus strain Dej080120_10.</title>
        <authorList>
            <person name="Ueki S."/>
            <person name="Maruyama F."/>
        </authorList>
    </citation>
    <scope>NUCLEOTIDE SEQUENCE [LARGE SCALE GENOMIC DNA]</scope>
    <source>
        <strain evidence="3 4">Dej080120_10</strain>
    </source>
</reference>
<keyword evidence="2" id="KW-0812">Transmembrane</keyword>
<evidence type="ECO:0000256" key="2">
    <source>
        <dbReference type="RuleBase" id="RU362097"/>
    </source>
</evidence>
<keyword evidence="2" id="KW-0472">Membrane</keyword>
<evidence type="ECO:0000313" key="3">
    <source>
        <dbReference type="EMBL" id="BDW85445.1"/>
    </source>
</evidence>
<dbReference type="KEGG" id="rmai:MACH21_16220"/>
<keyword evidence="2" id="KW-0449">Lipoprotein</keyword>
<dbReference type="PANTHER" id="PTHR30203:SF33">
    <property type="entry name" value="BLR4455 PROTEIN"/>
    <property type="match status" value="1"/>
</dbReference>
<dbReference type="GO" id="GO:0005886">
    <property type="term" value="C:plasma membrane"/>
    <property type="evidence" value="ECO:0007669"/>
    <property type="project" value="UniProtKB-SubCell"/>
</dbReference>
<keyword evidence="4" id="KW-1185">Reference proteome</keyword>
<keyword evidence="2" id="KW-1134">Transmembrane beta strand</keyword>
<dbReference type="Gene3D" id="2.20.200.10">
    <property type="entry name" value="Outer membrane efflux proteins (OEP)"/>
    <property type="match status" value="1"/>
</dbReference>
<dbReference type="EMBL" id="AP027266">
    <property type="protein sequence ID" value="BDW85445.1"/>
    <property type="molecule type" value="Genomic_DNA"/>
</dbReference>
<dbReference type="InterPro" id="IPR003423">
    <property type="entry name" value="OMP_efflux"/>
</dbReference>
<gene>
    <name evidence="3" type="ORF">MACH21_16220</name>
</gene>
<dbReference type="Proteomes" id="UP001337723">
    <property type="component" value="Chromosome"/>
</dbReference>
<organism evidence="3 4">
    <name type="scientific">Roseicyclus marinus</name>
    <dbReference type="NCBI Taxonomy" id="2161673"/>
    <lineage>
        <taxon>Bacteria</taxon>
        <taxon>Pseudomonadati</taxon>
        <taxon>Pseudomonadota</taxon>
        <taxon>Alphaproteobacteria</taxon>
        <taxon>Rhodobacterales</taxon>
        <taxon>Roseobacteraceae</taxon>
        <taxon>Roseicyclus</taxon>
    </lineage>
</organism>
<evidence type="ECO:0000256" key="1">
    <source>
        <dbReference type="ARBA" id="ARBA00007613"/>
    </source>
</evidence>
<proteinExistence type="inferred from homology"/>
<dbReference type="Gene3D" id="1.20.1600.10">
    <property type="entry name" value="Outer membrane efflux proteins (OEP)"/>
    <property type="match status" value="1"/>
</dbReference>
<dbReference type="Pfam" id="PF02321">
    <property type="entry name" value="OEP"/>
    <property type="match status" value="2"/>
</dbReference>
<evidence type="ECO:0000313" key="4">
    <source>
        <dbReference type="Proteomes" id="UP001337723"/>
    </source>
</evidence>
<comment type="subcellular location">
    <subcellularLocation>
        <location evidence="2">Cell membrane</location>
        <topology evidence="2">Lipid-anchor</topology>
    </subcellularLocation>
</comment>
<sequence>MGDLQDIDNGRNEIASWFPERFAATATDPGGGVEYFWWHTFSSRELNSVVHTALEGNYDLQSALARLQQARTQVLIDNSQRLPTVDLSPSLGIDMPGGGIGTAIDGGSQRPRQVWQAGLTVNYEVNLLGRDTFATRAAYNRALASEFAREALVVSLVSEVARTYFEVVALNERVAVAERNLAAITAITQGLQVRLDRGNATLVDVIQQRILQNNTSAEVNALILQREQVTNRLATLLGLPPSAVSVDAMSLTEIALPSVDPGLPSDLLCRRPDIRRAEANLVSAQLDLSAARANLFPSISLTGSTGLGSLELADILSPRSIFVNSSATLIQTVFDGGRREAEVELATGRNRELLADYANTVVTALREVEDALTGVDLTTRQYLALRDASDLAQQMLDLSVSSVERGGLDYFQLLEIQRTVLQTQDREIVARLGQLQASVDLVKALGGTLAAAPPEDCVEDPSSNAQGEL</sequence>
<dbReference type="GO" id="GO:0015562">
    <property type="term" value="F:efflux transmembrane transporter activity"/>
    <property type="evidence" value="ECO:0007669"/>
    <property type="project" value="InterPro"/>
</dbReference>
<dbReference type="InterPro" id="IPR010131">
    <property type="entry name" value="MdtP/NodT-like"/>
</dbReference>